<evidence type="ECO:0000256" key="1">
    <source>
        <dbReference type="SAM" id="MobiDB-lite"/>
    </source>
</evidence>
<sequence length="238" mass="25156">MLEHVLSSCVTAGGFGACPKIVVSDGFRVASAGQRPKPKAGRIPPDWEEPYEVFRHILSVDFWCTRPGHPKSTPSMRTSLPTSGLCGMLAHRSSAGPNAFHPGAAARSAVRSSLRWPRYPQGDAGLLQPEVCGPTDQGKPGTDRALPPCQQLAPAAAGLGGSRCLLQAAATLPLVRFRAHLSPGSLQGLCVPQRPRMEWWVPGRFLRPGDAAGIAHGSQNPVAHGFKSSASGRPILEP</sequence>
<comment type="caution">
    <text evidence="2">The sequence shown here is derived from an EMBL/GenBank/DDBJ whole genome shotgun (WGS) entry which is preliminary data.</text>
</comment>
<dbReference type="EMBL" id="CAJNDS010001802">
    <property type="protein sequence ID" value="CAE7281015.1"/>
    <property type="molecule type" value="Genomic_DNA"/>
</dbReference>
<reference evidence="2" key="1">
    <citation type="submission" date="2021-02" db="EMBL/GenBank/DDBJ databases">
        <authorList>
            <person name="Dougan E. K."/>
            <person name="Rhodes N."/>
            <person name="Thang M."/>
            <person name="Chan C."/>
        </authorList>
    </citation>
    <scope>NUCLEOTIDE SEQUENCE</scope>
</reference>
<proteinExistence type="predicted"/>
<dbReference type="OrthoDB" id="445336at2759"/>
<name>A0A812N0H5_9DINO</name>
<evidence type="ECO:0000313" key="3">
    <source>
        <dbReference type="Proteomes" id="UP000604046"/>
    </source>
</evidence>
<gene>
    <name evidence="2" type="ORF">SNAT2548_LOCUS14899</name>
</gene>
<feature type="region of interest" description="Disordered" evidence="1">
    <location>
        <begin position="216"/>
        <end position="238"/>
    </location>
</feature>
<organism evidence="2 3">
    <name type="scientific">Symbiodinium natans</name>
    <dbReference type="NCBI Taxonomy" id="878477"/>
    <lineage>
        <taxon>Eukaryota</taxon>
        <taxon>Sar</taxon>
        <taxon>Alveolata</taxon>
        <taxon>Dinophyceae</taxon>
        <taxon>Suessiales</taxon>
        <taxon>Symbiodiniaceae</taxon>
        <taxon>Symbiodinium</taxon>
    </lineage>
</organism>
<keyword evidence="3" id="KW-1185">Reference proteome</keyword>
<dbReference type="AlphaFoldDB" id="A0A812N0H5"/>
<protein>
    <submittedName>
        <fullName evidence="2">Uncharacterized protein</fullName>
    </submittedName>
</protein>
<evidence type="ECO:0000313" key="2">
    <source>
        <dbReference type="EMBL" id="CAE7281015.1"/>
    </source>
</evidence>
<accession>A0A812N0H5</accession>
<dbReference type="Proteomes" id="UP000604046">
    <property type="component" value="Unassembled WGS sequence"/>
</dbReference>